<accession>A0AA41W141</accession>
<dbReference type="SMART" id="SM00717">
    <property type="entry name" value="SANT"/>
    <property type="match status" value="2"/>
</dbReference>
<feature type="domain" description="HTH myb-type" evidence="8">
    <location>
        <begin position="66"/>
        <end position="116"/>
    </location>
</feature>
<dbReference type="PANTHER" id="PTHR45675:SF8">
    <property type="entry name" value="TRANSCRIPTION FACTOR MYB27"/>
    <property type="match status" value="1"/>
</dbReference>
<evidence type="ECO:0000259" key="8">
    <source>
        <dbReference type="PROSITE" id="PS51294"/>
    </source>
</evidence>
<keyword evidence="4" id="KW-0238">DNA-binding</keyword>
<dbReference type="SUPFAM" id="SSF46689">
    <property type="entry name" value="Homeodomain-like"/>
    <property type="match status" value="1"/>
</dbReference>
<dbReference type="PROSITE" id="PS50090">
    <property type="entry name" value="MYB_LIKE"/>
    <property type="match status" value="2"/>
</dbReference>
<evidence type="ECO:0000256" key="6">
    <source>
        <dbReference type="ARBA" id="ARBA00023242"/>
    </source>
</evidence>
<feature type="domain" description="Myb-like" evidence="7">
    <location>
        <begin position="9"/>
        <end position="61"/>
    </location>
</feature>
<keyword evidence="10" id="KW-1185">Reference proteome</keyword>
<comment type="subcellular location">
    <subcellularLocation>
        <location evidence="1">Nucleus</location>
    </subcellularLocation>
</comment>
<dbReference type="AlphaFoldDB" id="A0AA41W141"/>
<dbReference type="Gene3D" id="1.10.10.60">
    <property type="entry name" value="Homeodomain-like"/>
    <property type="match status" value="2"/>
</dbReference>
<dbReference type="CDD" id="cd00167">
    <property type="entry name" value="SANT"/>
    <property type="match status" value="2"/>
</dbReference>
<dbReference type="InterPro" id="IPR017930">
    <property type="entry name" value="Myb_dom"/>
</dbReference>
<dbReference type="GO" id="GO:0003700">
    <property type="term" value="F:DNA-binding transcription factor activity"/>
    <property type="evidence" value="ECO:0007669"/>
    <property type="project" value="InterPro"/>
</dbReference>
<dbReference type="Proteomes" id="UP001177140">
    <property type="component" value="Unassembled WGS sequence"/>
</dbReference>
<dbReference type="GO" id="GO:0005634">
    <property type="term" value="C:nucleus"/>
    <property type="evidence" value="ECO:0007669"/>
    <property type="project" value="UniProtKB-SubCell"/>
</dbReference>
<evidence type="ECO:0000259" key="7">
    <source>
        <dbReference type="PROSITE" id="PS50090"/>
    </source>
</evidence>
<reference evidence="9" key="1">
    <citation type="submission" date="2022-03" db="EMBL/GenBank/DDBJ databases">
        <title>A functionally conserved STORR gene fusion in Papaver species that diverged 16.8 million years ago.</title>
        <authorList>
            <person name="Catania T."/>
        </authorList>
    </citation>
    <scope>NUCLEOTIDE SEQUENCE</scope>
    <source>
        <strain evidence="9">S-191538</strain>
    </source>
</reference>
<evidence type="ECO:0000313" key="10">
    <source>
        <dbReference type="Proteomes" id="UP001177140"/>
    </source>
</evidence>
<keyword evidence="6" id="KW-0539">Nucleus</keyword>
<protein>
    <submittedName>
        <fullName evidence="9">Uncharacterized protein</fullName>
    </submittedName>
</protein>
<name>A0AA41W141_PAPNU</name>
<feature type="domain" description="HTH myb-type" evidence="8">
    <location>
        <begin position="9"/>
        <end position="65"/>
    </location>
</feature>
<proteinExistence type="predicted"/>
<comment type="caution">
    <text evidence="9">The sequence shown here is derived from an EMBL/GenBank/DDBJ whole genome shotgun (WGS) entry which is preliminary data.</text>
</comment>
<evidence type="ECO:0000256" key="1">
    <source>
        <dbReference type="ARBA" id="ARBA00004123"/>
    </source>
</evidence>
<evidence type="ECO:0000256" key="2">
    <source>
        <dbReference type="ARBA" id="ARBA00022737"/>
    </source>
</evidence>
<dbReference type="InterPro" id="IPR001005">
    <property type="entry name" value="SANT/Myb"/>
</dbReference>
<sequence length="243" mass="28569">MVYQSVIQEEIIRKGPWLEEEDERLATFVTLMGERRWDTIAKVSGLRRSGKSCRLRWMNYLRPDLKHGQMNAEEERMILKLQHRWGNKWSKIARKLPGRTDNEIKNYWRTHLRKKTQIEEQEKDKAADDAPPTEFLPKIDVVHSEKNTWIEHDEYAKEDILRLSEHSLDVSGLSPQNVLAYSPYENHIFDWISSTESFSFNDNNVVKHNGQCNISSSDSWFNIAADSSILDFTSISLWESEKI</sequence>
<keyword evidence="2" id="KW-0677">Repeat</keyword>
<evidence type="ECO:0000313" key="9">
    <source>
        <dbReference type="EMBL" id="MCL7051146.1"/>
    </source>
</evidence>
<evidence type="ECO:0000256" key="4">
    <source>
        <dbReference type="ARBA" id="ARBA00023125"/>
    </source>
</evidence>
<dbReference type="GO" id="GO:0043565">
    <property type="term" value="F:sequence-specific DNA binding"/>
    <property type="evidence" value="ECO:0007669"/>
    <property type="project" value="InterPro"/>
</dbReference>
<evidence type="ECO:0000256" key="3">
    <source>
        <dbReference type="ARBA" id="ARBA00023015"/>
    </source>
</evidence>
<feature type="domain" description="Myb-like" evidence="7">
    <location>
        <begin position="62"/>
        <end position="112"/>
    </location>
</feature>
<dbReference type="PROSITE" id="PS51294">
    <property type="entry name" value="HTH_MYB"/>
    <property type="match status" value="2"/>
</dbReference>
<organism evidence="9 10">
    <name type="scientific">Papaver nudicaule</name>
    <name type="common">Iceland poppy</name>
    <dbReference type="NCBI Taxonomy" id="74823"/>
    <lineage>
        <taxon>Eukaryota</taxon>
        <taxon>Viridiplantae</taxon>
        <taxon>Streptophyta</taxon>
        <taxon>Embryophyta</taxon>
        <taxon>Tracheophyta</taxon>
        <taxon>Spermatophyta</taxon>
        <taxon>Magnoliopsida</taxon>
        <taxon>Ranunculales</taxon>
        <taxon>Papaveraceae</taxon>
        <taxon>Papaveroideae</taxon>
        <taxon>Papaver</taxon>
    </lineage>
</organism>
<dbReference type="FunFam" id="1.10.10.60:FF:000011">
    <property type="entry name" value="Myb transcription factor"/>
    <property type="match status" value="1"/>
</dbReference>
<dbReference type="InterPro" id="IPR009057">
    <property type="entry name" value="Homeodomain-like_sf"/>
</dbReference>
<dbReference type="EMBL" id="JAJJMA010335428">
    <property type="protein sequence ID" value="MCL7051146.1"/>
    <property type="molecule type" value="Genomic_DNA"/>
</dbReference>
<gene>
    <name evidence="9" type="ORF">MKW94_007639</name>
</gene>
<keyword evidence="5" id="KW-0804">Transcription</keyword>
<dbReference type="InterPro" id="IPR044676">
    <property type="entry name" value="EOBI/EOBII-like_plant"/>
</dbReference>
<keyword evidence="3" id="KW-0805">Transcription regulation</keyword>
<evidence type="ECO:0000256" key="5">
    <source>
        <dbReference type="ARBA" id="ARBA00023163"/>
    </source>
</evidence>
<dbReference type="PANTHER" id="PTHR45675">
    <property type="entry name" value="MYB TRANSCRIPTION FACTOR-RELATED-RELATED"/>
    <property type="match status" value="1"/>
</dbReference>
<dbReference type="Pfam" id="PF00249">
    <property type="entry name" value="Myb_DNA-binding"/>
    <property type="match status" value="2"/>
</dbReference>